<keyword evidence="3 5" id="KW-0687">Ribonucleoprotein</keyword>
<gene>
    <name evidence="5" type="primary">rplX</name>
    <name evidence="8" type="ORF">RHABOEDO_000432</name>
</gene>
<dbReference type="NCBIfam" id="TIGR01079">
    <property type="entry name" value="rplX_bact"/>
    <property type="match status" value="1"/>
</dbReference>
<reference evidence="8 9" key="1">
    <citation type="journal article" date="2022" name="bioRxiv">
        <title>Ecology and evolution of chlamydial symbionts of arthropods.</title>
        <authorList>
            <person name="Halter T."/>
            <person name="Koestlbacher S."/>
            <person name="Collingro A."/>
            <person name="Sixt B.S."/>
            <person name="Toenshoff E.R."/>
            <person name="Hendrickx F."/>
            <person name="Kostanjsek R."/>
            <person name="Horn M."/>
        </authorList>
    </citation>
    <scope>NUCLEOTIDE SEQUENCE [LARGE SCALE GENOMIC DNA]</scope>
    <source>
        <strain evidence="8">W744xW776</strain>
    </source>
</reference>
<evidence type="ECO:0000256" key="6">
    <source>
        <dbReference type="RuleBase" id="RU003477"/>
    </source>
</evidence>
<accession>A0ABX8V094</accession>
<dbReference type="EMBL" id="CP075587">
    <property type="protein sequence ID" value="QYF48301.1"/>
    <property type="molecule type" value="Genomic_DNA"/>
</dbReference>
<organism evidence="8 9">
    <name type="scientific">Candidatus Rhabdochlamydia oedothoracis</name>
    <dbReference type="NCBI Taxonomy" id="2720720"/>
    <lineage>
        <taxon>Bacteria</taxon>
        <taxon>Pseudomonadati</taxon>
        <taxon>Chlamydiota</taxon>
        <taxon>Chlamydiia</taxon>
        <taxon>Parachlamydiales</taxon>
        <taxon>Candidatus Rhabdochlamydiaceae</taxon>
        <taxon>Candidatus Rhabdochlamydia</taxon>
    </lineage>
</organism>
<dbReference type="InterPro" id="IPR041988">
    <property type="entry name" value="Ribosomal_uL24_KOW"/>
</dbReference>
<dbReference type="InterPro" id="IPR057264">
    <property type="entry name" value="Ribosomal_uL24_C"/>
</dbReference>
<dbReference type="InterPro" id="IPR003256">
    <property type="entry name" value="Ribosomal_uL24"/>
</dbReference>
<evidence type="ECO:0000256" key="2">
    <source>
        <dbReference type="ARBA" id="ARBA00022980"/>
    </source>
</evidence>
<comment type="function">
    <text evidence="5">One of the proteins that surrounds the polypeptide exit tunnel on the outside of the subunit.</text>
</comment>
<evidence type="ECO:0000256" key="1">
    <source>
        <dbReference type="ARBA" id="ARBA00010618"/>
    </source>
</evidence>
<sequence>MSKWIKKGDIVVVISGNDKGKSGEVISRNKERILVQGVNLRKKHAKRQTKAPGAGIIEIETPIHISNVSLCNKENQPVKVKVRFAADGAKELFYLEGDKQIKFRQVKKHS</sequence>
<evidence type="ECO:0000313" key="9">
    <source>
        <dbReference type="Proteomes" id="UP000826014"/>
    </source>
</evidence>
<dbReference type="RefSeq" id="WP_215216808.1">
    <property type="nucleotide sequence ID" value="NZ_CP075587.1"/>
</dbReference>
<dbReference type="SUPFAM" id="SSF50104">
    <property type="entry name" value="Translation proteins SH3-like domain"/>
    <property type="match status" value="1"/>
</dbReference>
<dbReference type="InterPro" id="IPR005825">
    <property type="entry name" value="Ribosomal_uL24_CS"/>
</dbReference>
<dbReference type="Pfam" id="PF17136">
    <property type="entry name" value="ribosomal_L24"/>
    <property type="match status" value="1"/>
</dbReference>
<proteinExistence type="inferred from homology"/>
<dbReference type="GO" id="GO:0005840">
    <property type="term" value="C:ribosome"/>
    <property type="evidence" value="ECO:0007669"/>
    <property type="project" value="UniProtKB-KW"/>
</dbReference>
<dbReference type="InterPro" id="IPR014722">
    <property type="entry name" value="Rib_uL2_dom2"/>
</dbReference>
<dbReference type="SMART" id="SM00739">
    <property type="entry name" value="KOW"/>
    <property type="match status" value="1"/>
</dbReference>
<comment type="similarity">
    <text evidence="1 5 6">Belongs to the universal ribosomal protein uL24 family.</text>
</comment>
<dbReference type="CDD" id="cd06089">
    <property type="entry name" value="KOW_RPL26"/>
    <property type="match status" value="1"/>
</dbReference>
<dbReference type="HAMAP" id="MF_01326_B">
    <property type="entry name" value="Ribosomal_uL24_B"/>
    <property type="match status" value="1"/>
</dbReference>
<evidence type="ECO:0000256" key="5">
    <source>
        <dbReference type="HAMAP-Rule" id="MF_01326"/>
    </source>
</evidence>
<dbReference type="InterPro" id="IPR008991">
    <property type="entry name" value="Translation_prot_SH3-like_sf"/>
</dbReference>
<keyword evidence="9" id="KW-1185">Reference proteome</keyword>
<comment type="function">
    <text evidence="5">One of two assembly initiator proteins, it binds directly to the 5'-end of the 23S rRNA, where it nucleates assembly of the 50S subunit.</text>
</comment>
<evidence type="ECO:0000313" key="8">
    <source>
        <dbReference type="EMBL" id="QYF48301.1"/>
    </source>
</evidence>
<dbReference type="Gene3D" id="2.30.30.30">
    <property type="match status" value="1"/>
</dbReference>
<comment type="subunit">
    <text evidence="5">Part of the 50S ribosomal subunit.</text>
</comment>
<feature type="domain" description="KOW" evidence="7">
    <location>
        <begin position="4"/>
        <end position="31"/>
    </location>
</feature>
<name>A0ABX8V094_9BACT</name>
<protein>
    <recommendedName>
        <fullName evidence="4 5">Large ribosomal subunit protein uL24</fullName>
    </recommendedName>
</protein>
<dbReference type="PROSITE" id="PS01108">
    <property type="entry name" value="RIBOSOMAL_L24"/>
    <property type="match status" value="1"/>
</dbReference>
<dbReference type="Pfam" id="PF00467">
    <property type="entry name" value="KOW"/>
    <property type="match status" value="1"/>
</dbReference>
<evidence type="ECO:0000259" key="7">
    <source>
        <dbReference type="SMART" id="SM00739"/>
    </source>
</evidence>
<dbReference type="PANTHER" id="PTHR12903">
    <property type="entry name" value="MITOCHONDRIAL RIBOSOMAL PROTEIN L24"/>
    <property type="match status" value="1"/>
</dbReference>
<keyword evidence="5" id="KW-0694">RNA-binding</keyword>
<keyword evidence="5" id="KW-0699">rRNA-binding</keyword>
<dbReference type="Proteomes" id="UP000826014">
    <property type="component" value="Chromosome"/>
</dbReference>
<evidence type="ECO:0000256" key="4">
    <source>
        <dbReference type="ARBA" id="ARBA00035206"/>
    </source>
</evidence>
<dbReference type="InterPro" id="IPR005824">
    <property type="entry name" value="KOW"/>
</dbReference>
<keyword evidence="2 5" id="KW-0689">Ribosomal protein</keyword>
<evidence type="ECO:0000256" key="3">
    <source>
        <dbReference type="ARBA" id="ARBA00023274"/>
    </source>
</evidence>